<dbReference type="PANTHER" id="PTHR22550">
    <property type="entry name" value="SPORE GERMINATION PROTEIN"/>
    <property type="match status" value="1"/>
</dbReference>
<evidence type="ECO:0000313" key="6">
    <source>
        <dbReference type="Proteomes" id="UP000628775"/>
    </source>
</evidence>
<comment type="similarity">
    <text evidence="1">Belongs to the GerABKA family.</text>
</comment>
<reference evidence="5" key="1">
    <citation type="journal article" date="2014" name="Int. J. Syst. Evol. Microbiol.">
        <title>Complete genome sequence of Corynebacterium casei LMG S-19264T (=DSM 44701T), isolated from a smear-ripened cheese.</title>
        <authorList>
            <consortium name="US DOE Joint Genome Institute (JGI-PGF)"/>
            <person name="Walter F."/>
            <person name="Albersmeier A."/>
            <person name="Kalinowski J."/>
            <person name="Ruckert C."/>
        </authorList>
    </citation>
    <scope>NUCLEOTIDE SEQUENCE</scope>
    <source>
        <strain evidence="5">CGMCC 1.15371</strain>
    </source>
</reference>
<keyword evidence="4" id="KW-0812">Transmembrane</keyword>
<evidence type="ECO:0000256" key="3">
    <source>
        <dbReference type="SAM" id="MobiDB-lite"/>
    </source>
</evidence>
<keyword evidence="6" id="KW-1185">Reference proteome</keyword>
<dbReference type="PIRSF" id="PIRSF005690">
    <property type="entry name" value="GerBA"/>
    <property type="match status" value="1"/>
</dbReference>
<dbReference type="AlphaFoldDB" id="A0A8J2VJK3"/>
<keyword evidence="4" id="KW-1133">Transmembrane helix</keyword>
<feature type="transmembrane region" description="Helical" evidence="4">
    <location>
        <begin position="380"/>
        <end position="399"/>
    </location>
</feature>
<dbReference type="InterPro" id="IPR004995">
    <property type="entry name" value="Spore_Ger"/>
</dbReference>
<dbReference type="RefSeq" id="WP_188689632.1">
    <property type="nucleotide sequence ID" value="NZ_BMIR01000002.1"/>
</dbReference>
<name>A0A8J2VJK3_9BACL</name>
<proteinExistence type="inferred from homology"/>
<evidence type="ECO:0000256" key="1">
    <source>
        <dbReference type="ARBA" id="ARBA00005278"/>
    </source>
</evidence>
<protein>
    <submittedName>
        <fullName evidence="5">Spore germination protein</fullName>
    </submittedName>
</protein>
<comment type="caution">
    <text evidence="5">The sequence shown here is derived from an EMBL/GenBank/DDBJ whole genome shotgun (WGS) entry which is preliminary data.</text>
</comment>
<dbReference type="GO" id="GO:0016020">
    <property type="term" value="C:membrane"/>
    <property type="evidence" value="ECO:0007669"/>
    <property type="project" value="InterPro"/>
</dbReference>
<dbReference type="PANTHER" id="PTHR22550:SF5">
    <property type="entry name" value="LEUCINE ZIPPER PROTEIN 4"/>
    <property type="match status" value="1"/>
</dbReference>
<feature type="transmembrane region" description="Helical" evidence="4">
    <location>
        <begin position="411"/>
        <end position="435"/>
    </location>
</feature>
<reference evidence="5" key="2">
    <citation type="submission" date="2020-09" db="EMBL/GenBank/DDBJ databases">
        <authorList>
            <person name="Sun Q."/>
            <person name="Zhou Y."/>
        </authorList>
    </citation>
    <scope>NUCLEOTIDE SEQUENCE</scope>
    <source>
        <strain evidence="5">CGMCC 1.15371</strain>
    </source>
</reference>
<gene>
    <name evidence="5" type="ORF">GCM10011391_08630</name>
</gene>
<dbReference type="EMBL" id="BMIR01000002">
    <property type="protein sequence ID" value="GGE32224.1"/>
    <property type="molecule type" value="Genomic_DNA"/>
</dbReference>
<evidence type="ECO:0000313" key="5">
    <source>
        <dbReference type="EMBL" id="GGE32224.1"/>
    </source>
</evidence>
<accession>A0A8J2VJK3</accession>
<feature type="transmembrane region" description="Helical" evidence="4">
    <location>
        <begin position="284"/>
        <end position="306"/>
    </location>
</feature>
<evidence type="ECO:0000256" key="4">
    <source>
        <dbReference type="SAM" id="Phobius"/>
    </source>
</evidence>
<dbReference type="Proteomes" id="UP000628775">
    <property type="component" value="Unassembled WGS sequence"/>
</dbReference>
<feature type="region of interest" description="Disordered" evidence="3">
    <location>
        <begin position="476"/>
        <end position="496"/>
    </location>
</feature>
<dbReference type="InterPro" id="IPR050768">
    <property type="entry name" value="UPF0353/GerABKA_families"/>
</dbReference>
<organism evidence="5 6">
    <name type="scientific">Pullulanibacillus camelliae</name>
    <dbReference type="NCBI Taxonomy" id="1707096"/>
    <lineage>
        <taxon>Bacteria</taxon>
        <taxon>Bacillati</taxon>
        <taxon>Bacillota</taxon>
        <taxon>Bacilli</taxon>
        <taxon>Bacillales</taxon>
        <taxon>Sporolactobacillaceae</taxon>
        <taxon>Pullulanibacillus</taxon>
    </lineage>
</organism>
<sequence>MKWFSKSQQSMREKQLENIYTMLEGSGDYISKKHQLKKTAIYCSFIRTIVDTDMLQRDILTPLIQQSEGTTLEELRTSLPFEEVILTDDVNTIKEKVLQGHVLIQLEKNSEQGLLLDVKAKNDRQVSPPEVEYNVLGPNESFIESLDVNIYLLRKRLPLPNFKIKEVTVGKLTKTRTAIIYIDGLANEENVNTVMQRVTAIEYDQIIDVSFISQMIEDDHNSAFPQLVDTERPDRVASSLSEGKIAILVDGSPFALMGPTTIVEFFSAFDDYTLNWYIASAFRLIRLMSVAFSVLATPLYVATLTFHYQLIPKNLLATLISSRMGIPFPPLAEAFLMEFTIEVLREAGVRLPTKVGQTIGIVGGIVIGTASVQANLTSNVLLILVAMAALASFTTPNYRMNNTVRLIRFPFLLFAGLWGMYGIACCFAIVVAHLLRLESLGRPYIEPFFPLRIKDLKDAFFRLPFSKQKLRPMLLRPQDPGRVNTQRASKKHDIDD</sequence>
<evidence type="ECO:0000256" key="2">
    <source>
        <dbReference type="ARBA" id="ARBA00023136"/>
    </source>
</evidence>
<dbReference type="GO" id="GO:0009847">
    <property type="term" value="P:spore germination"/>
    <property type="evidence" value="ECO:0007669"/>
    <property type="project" value="InterPro"/>
</dbReference>
<keyword evidence="2 4" id="KW-0472">Membrane</keyword>
<dbReference type="Pfam" id="PF03323">
    <property type="entry name" value="GerA"/>
    <property type="match status" value="1"/>
</dbReference>